<dbReference type="EMBL" id="JASCIR010000050">
    <property type="protein sequence ID" value="MDI3390458.1"/>
    <property type="molecule type" value="Genomic_DNA"/>
</dbReference>
<gene>
    <name evidence="1" type="ORF">QIS99_30330</name>
</gene>
<proteinExistence type="predicted"/>
<dbReference type="Proteomes" id="UP001224661">
    <property type="component" value="Unassembled WGS sequence"/>
</dbReference>
<keyword evidence="2" id="KW-1185">Reference proteome</keyword>
<name>A0ABT6S371_9ACTN</name>
<evidence type="ECO:0000313" key="1">
    <source>
        <dbReference type="EMBL" id="MDI3390458.1"/>
    </source>
</evidence>
<accession>A0ABT6S371</accession>
<dbReference type="RefSeq" id="WP_282516946.1">
    <property type="nucleotide sequence ID" value="NZ_JASCIR010000050.1"/>
</dbReference>
<sequence length="107" mass="11648">MTTDDKPHLYVTADSAQHAHRLAKEQRTDEAMEHVDAIDRLAAAIRNAVGAAQEETRPAALRRVLTPGEYNRAWHALEGAAGDPDADPSTMLAAVLRALDIQANERP</sequence>
<protein>
    <submittedName>
        <fullName evidence="1">Uncharacterized protein</fullName>
    </submittedName>
</protein>
<reference evidence="1 2" key="1">
    <citation type="submission" date="2023-05" db="EMBL/GenBank/DDBJ databases">
        <title>Draft genome sequence of Streptomyces sp. B-S-A8 isolated from a cave soil in Thailand.</title>
        <authorList>
            <person name="Chamroensaksri N."/>
            <person name="Muangham S."/>
        </authorList>
    </citation>
    <scope>NUCLEOTIDE SEQUENCE [LARGE SCALE GENOMIC DNA]</scope>
    <source>
        <strain evidence="1 2">B-S-A8</strain>
    </source>
</reference>
<evidence type="ECO:0000313" key="2">
    <source>
        <dbReference type="Proteomes" id="UP001224661"/>
    </source>
</evidence>
<comment type="caution">
    <text evidence="1">The sequence shown here is derived from an EMBL/GenBank/DDBJ whole genome shotgun (WGS) entry which is preliminary data.</text>
</comment>
<organism evidence="1 2">
    <name type="scientific">Streptomyces solicavernae</name>
    <dbReference type="NCBI Taxonomy" id="3043614"/>
    <lineage>
        <taxon>Bacteria</taxon>
        <taxon>Bacillati</taxon>
        <taxon>Actinomycetota</taxon>
        <taxon>Actinomycetes</taxon>
        <taxon>Kitasatosporales</taxon>
        <taxon>Streptomycetaceae</taxon>
        <taxon>Streptomyces</taxon>
    </lineage>
</organism>